<feature type="chain" id="PRO_5033063136" evidence="1">
    <location>
        <begin position="25"/>
        <end position="76"/>
    </location>
</feature>
<dbReference type="EMBL" id="UYJE01001064">
    <property type="protein sequence ID" value="VDH98895.1"/>
    <property type="molecule type" value="Genomic_DNA"/>
</dbReference>
<keyword evidence="1" id="KW-0732">Signal</keyword>
<gene>
    <name evidence="2" type="ORF">MGAL_10B070784</name>
</gene>
<comment type="caution">
    <text evidence="2">The sequence shown here is derived from an EMBL/GenBank/DDBJ whole genome shotgun (WGS) entry which is preliminary data.</text>
</comment>
<dbReference type="AlphaFoldDB" id="A0A8B6C265"/>
<dbReference type="Proteomes" id="UP000596742">
    <property type="component" value="Unassembled WGS sequence"/>
</dbReference>
<evidence type="ECO:0000313" key="3">
    <source>
        <dbReference type="Proteomes" id="UP000596742"/>
    </source>
</evidence>
<accession>A0A8B6C265</accession>
<evidence type="ECO:0000256" key="1">
    <source>
        <dbReference type="SAM" id="SignalP"/>
    </source>
</evidence>
<reference evidence="2" key="1">
    <citation type="submission" date="2018-11" db="EMBL/GenBank/DDBJ databases">
        <authorList>
            <person name="Alioto T."/>
            <person name="Alioto T."/>
        </authorList>
    </citation>
    <scope>NUCLEOTIDE SEQUENCE</scope>
</reference>
<name>A0A8B6C265_MYTGA</name>
<organism evidence="2 3">
    <name type="scientific">Mytilus galloprovincialis</name>
    <name type="common">Mediterranean mussel</name>
    <dbReference type="NCBI Taxonomy" id="29158"/>
    <lineage>
        <taxon>Eukaryota</taxon>
        <taxon>Metazoa</taxon>
        <taxon>Spiralia</taxon>
        <taxon>Lophotrochozoa</taxon>
        <taxon>Mollusca</taxon>
        <taxon>Bivalvia</taxon>
        <taxon>Autobranchia</taxon>
        <taxon>Pteriomorphia</taxon>
        <taxon>Mytilida</taxon>
        <taxon>Mytiloidea</taxon>
        <taxon>Mytilidae</taxon>
        <taxon>Mytilinae</taxon>
        <taxon>Mytilus</taxon>
    </lineage>
</organism>
<proteinExistence type="predicted"/>
<sequence>MKTSVAIILLLVCLSGMTINQADGIRISCKWGGCPHKKACHLCCDHLRSGCIGGKCVKRRKSSWLKTKCVCDCPSG</sequence>
<keyword evidence="3" id="KW-1185">Reference proteome</keyword>
<feature type="signal peptide" evidence="1">
    <location>
        <begin position="1"/>
        <end position="24"/>
    </location>
</feature>
<evidence type="ECO:0000313" key="2">
    <source>
        <dbReference type="EMBL" id="VDH98895.1"/>
    </source>
</evidence>
<protein>
    <submittedName>
        <fullName evidence="2">Uncharacterized protein</fullName>
    </submittedName>
</protein>